<gene>
    <name evidence="1" type="ORF">HPB48_026978</name>
</gene>
<accession>A0A9J6HB22</accession>
<dbReference type="EMBL" id="JABSTR010003539">
    <property type="protein sequence ID" value="KAH9384947.1"/>
    <property type="molecule type" value="Genomic_DNA"/>
</dbReference>
<keyword evidence="2" id="KW-1185">Reference proteome</keyword>
<evidence type="ECO:0000313" key="2">
    <source>
        <dbReference type="Proteomes" id="UP000821853"/>
    </source>
</evidence>
<dbReference type="VEuPathDB" id="VectorBase:HLOH_062634"/>
<organism evidence="1 2">
    <name type="scientific">Haemaphysalis longicornis</name>
    <name type="common">Bush tick</name>
    <dbReference type="NCBI Taxonomy" id="44386"/>
    <lineage>
        <taxon>Eukaryota</taxon>
        <taxon>Metazoa</taxon>
        <taxon>Ecdysozoa</taxon>
        <taxon>Arthropoda</taxon>
        <taxon>Chelicerata</taxon>
        <taxon>Arachnida</taxon>
        <taxon>Acari</taxon>
        <taxon>Parasitiformes</taxon>
        <taxon>Ixodida</taxon>
        <taxon>Ixodoidea</taxon>
        <taxon>Ixodidae</taxon>
        <taxon>Haemaphysalinae</taxon>
        <taxon>Haemaphysalis</taxon>
    </lineage>
</organism>
<dbReference type="AlphaFoldDB" id="A0A9J6HB22"/>
<dbReference type="Proteomes" id="UP000821853">
    <property type="component" value="Unassembled WGS sequence"/>
</dbReference>
<sequence length="73" mass="8285">MKKRRLGVDASATCEPKAFAEPAAPTKDEWMRFFASLVDSGHRPAVAMAIVYSEGEMIMWKHTLELHEVQYSE</sequence>
<evidence type="ECO:0000313" key="1">
    <source>
        <dbReference type="EMBL" id="KAH9384947.1"/>
    </source>
</evidence>
<reference evidence="1 2" key="1">
    <citation type="journal article" date="2020" name="Cell">
        <title>Large-Scale Comparative Analyses of Tick Genomes Elucidate Their Genetic Diversity and Vector Capacities.</title>
        <authorList>
            <consortium name="Tick Genome and Microbiome Consortium (TIGMIC)"/>
            <person name="Jia N."/>
            <person name="Wang J."/>
            <person name="Shi W."/>
            <person name="Du L."/>
            <person name="Sun Y."/>
            <person name="Zhan W."/>
            <person name="Jiang J.F."/>
            <person name="Wang Q."/>
            <person name="Zhang B."/>
            <person name="Ji P."/>
            <person name="Bell-Sakyi L."/>
            <person name="Cui X.M."/>
            <person name="Yuan T.T."/>
            <person name="Jiang B.G."/>
            <person name="Yang W.F."/>
            <person name="Lam T.T."/>
            <person name="Chang Q.C."/>
            <person name="Ding S.J."/>
            <person name="Wang X.J."/>
            <person name="Zhu J.G."/>
            <person name="Ruan X.D."/>
            <person name="Zhao L."/>
            <person name="Wei J.T."/>
            <person name="Ye R.Z."/>
            <person name="Que T.C."/>
            <person name="Du C.H."/>
            <person name="Zhou Y.H."/>
            <person name="Cheng J.X."/>
            <person name="Dai P.F."/>
            <person name="Guo W.B."/>
            <person name="Han X.H."/>
            <person name="Huang E.J."/>
            <person name="Li L.F."/>
            <person name="Wei W."/>
            <person name="Gao Y.C."/>
            <person name="Liu J.Z."/>
            <person name="Shao H.Z."/>
            <person name="Wang X."/>
            <person name="Wang C.C."/>
            <person name="Yang T.C."/>
            <person name="Huo Q.B."/>
            <person name="Li W."/>
            <person name="Chen H.Y."/>
            <person name="Chen S.E."/>
            <person name="Zhou L.G."/>
            <person name="Ni X.B."/>
            <person name="Tian J.H."/>
            <person name="Sheng Y."/>
            <person name="Liu T."/>
            <person name="Pan Y.S."/>
            <person name="Xia L.Y."/>
            <person name="Li J."/>
            <person name="Zhao F."/>
            <person name="Cao W.C."/>
        </authorList>
    </citation>
    <scope>NUCLEOTIDE SEQUENCE [LARGE SCALE GENOMIC DNA]</scope>
    <source>
        <strain evidence="1">HaeL-2018</strain>
    </source>
</reference>
<proteinExistence type="predicted"/>
<protein>
    <submittedName>
        <fullName evidence="1">Uncharacterized protein</fullName>
    </submittedName>
</protein>
<comment type="caution">
    <text evidence="1">The sequence shown here is derived from an EMBL/GenBank/DDBJ whole genome shotgun (WGS) entry which is preliminary data.</text>
</comment>
<name>A0A9J6HB22_HAELO</name>